<comment type="caution">
    <text evidence="1">The sequence shown here is derived from an EMBL/GenBank/DDBJ whole genome shotgun (WGS) entry which is preliminary data.</text>
</comment>
<name>A0AAD7MUL3_9AGAR</name>
<accession>A0AAD7MUL3</accession>
<evidence type="ECO:0008006" key="3">
    <source>
        <dbReference type="Google" id="ProtNLM"/>
    </source>
</evidence>
<gene>
    <name evidence="1" type="ORF">DFH07DRAFT_847509</name>
</gene>
<reference evidence="1" key="1">
    <citation type="submission" date="2023-03" db="EMBL/GenBank/DDBJ databases">
        <title>Massive genome expansion in bonnet fungi (Mycena s.s.) driven by repeated elements and novel gene families across ecological guilds.</title>
        <authorList>
            <consortium name="Lawrence Berkeley National Laboratory"/>
            <person name="Harder C.B."/>
            <person name="Miyauchi S."/>
            <person name="Viragh M."/>
            <person name="Kuo A."/>
            <person name="Thoen E."/>
            <person name="Andreopoulos B."/>
            <person name="Lu D."/>
            <person name="Skrede I."/>
            <person name="Drula E."/>
            <person name="Henrissat B."/>
            <person name="Morin E."/>
            <person name="Kohler A."/>
            <person name="Barry K."/>
            <person name="LaButti K."/>
            <person name="Morin E."/>
            <person name="Salamov A."/>
            <person name="Lipzen A."/>
            <person name="Mereny Z."/>
            <person name="Hegedus B."/>
            <person name="Baldrian P."/>
            <person name="Stursova M."/>
            <person name="Weitz H."/>
            <person name="Taylor A."/>
            <person name="Grigoriev I.V."/>
            <person name="Nagy L.G."/>
            <person name="Martin F."/>
            <person name="Kauserud H."/>
        </authorList>
    </citation>
    <scope>NUCLEOTIDE SEQUENCE</scope>
    <source>
        <strain evidence="1">CBHHK188m</strain>
    </source>
</reference>
<dbReference type="AlphaFoldDB" id="A0AAD7MUL3"/>
<proteinExistence type="predicted"/>
<evidence type="ECO:0000313" key="2">
    <source>
        <dbReference type="Proteomes" id="UP001215280"/>
    </source>
</evidence>
<dbReference type="Proteomes" id="UP001215280">
    <property type="component" value="Unassembled WGS sequence"/>
</dbReference>
<organism evidence="1 2">
    <name type="scientific">Mycena maculata</name>
    <dbReference type="NCBI Taxonomy" id="230809"/>
    <lineage>
        <taxon>Eukaryota</taxon>
        <taxon>Fungi</taxon>
        <taxon>Dikarya</taxon>
        <taxon>Basidiomycota</taxon>
        <taxon>Agaricomycotina</taxon>
        <taxon>Agaricomycetes</taxon>
        <taxon>Agaricomycetidae</taxon>
        <taxon>Agaricales</taxon>
        <taxon>Marasmiineae</taxon>
        <taxon>Mycenaceae</taxon>
        <taxon>Mycena</taxon>
    </lineage>
</organism>
<protein>
    <recommendedName>
        <fullName evidence="3">F-box domain-containing protein</fullName>
    </recommendedName>
</protein>
<dbReference type="EMBL" id="JARJLG010000184">
    <property type="protein sequence ID" value="KAJ7731339.1"/>
    <property type="molecule type" value="Genomic_DNA"/>
</dbReference>
<evidence type="ECO:0000313" key="1">
    <source>
        <dbReference type="EMBL" id="KAJ7731339.1"/>
    </source>
</evidence>
<keyword evidence="2" id="KW-1185">Reference proteome</keyword>
<sequence length="534" mass="60100">MSSPFAAKLGTSYCPQNAEVTEIKAFLVEPTFRWKSLNDEIADMQRIINKLAEERDALGAYIETHKALISPLRRMPLDIIQEIFSACIPTHRNCVMSSKEPPVLLGRICRAWRAISLSTPRLWSRLYIIEPTAAHGGTTSAFLEKVSQRLETMKAWLGRSGQCPLSISFQCAPQSNIPPAEQAFDHPFMQAIVSFASRWEDIEFTVLPSVLVPASRLTEGDVPKLRSLRVYNMYEHTPRAIQWESLGLLGASALSHVAITANRFNLLALPLHWIQLRSISISETWNGETSVPPTTSETVLQLLSQCPELRSCRFWIQEGPENHSTPTRVIEHPLLEAFEIECGGDVPSLIHHLFSSLSLPGFQHLKIRGHCDNGTTLSQSPFLIFPVTLATFDINIEAFPRSSLVEVFRGLPDTLRTVRIHDLPPHSPLSSELRADTLTFLPLGLQELEIQACASFSDEQLFHFMQSRTTGGASRTLRRLRVDFSRQIQCDILPGLRQFVEKGIRVELTYPPRQKMTRFSPWIGLDMDDGPEDS</sequence>